<dbReference type="Pfam" id="PF20469">
    <property type="entry name" value="OLD-like_TOPRIM"/>
    <property type="match status" value="1"/>
</dbReference>
<protein>
    <submittedName>
        <fullName evidence="3">Uncharacterized protein</fullName>
    </submittedName>
</protein>
<dbReference type="Pfam" id="PF13175">
    <property type="entry name" value="AAA_15"/>
    <property type="match status" value="1"/>
</dbReference>
<dbReference type="Gene3D" id="3.40.50.300">
    <property type="entry name" value="P-loop containing nucleotide triphosphate hydrolases"/>
    <property type="match status" value="1"/>
</dbReference>
<gene>
    <name evidence="3" type="ORF">PSET11_01532</name>
</gene>
<evidence type="ECO:0000313" key="4">
    <source>
        <dbReference type="Proteomes" id="UP000280861"/>
    </source>
</evidence>
<dbReference type="InterPro" id="IPR034139">
    <property type="entry name" value="TOPRIM_OLD"/>
</dbReference>
<dbReference type="OrthoDB" id="3237462at2"/>
<organism evidence="3 4">
    <name type="scientific">Arthrobacter ulcerisalmonis</name>
    <dbReference type="NCBI Taxonomy" id="2483813"/>
    <lineage>
        <taxon>Bacteria</taxon>
        <taxon>Bacillati</taxon>
        <taxon>Actinomycetota</taxon>
        <taxon>Actinomycetes</taxon>
        <taxon>Micrococcales</taxon>
        <taxon>Micrococcaceae</taxon>
        <taxon>Arthrobacter</taxon>
    </lineage>
</organism>
<dbReference type="InterPro" id="IPR041685">
    <property type="entry name" value="AAA_GajA/Old/RecF-like"/>
</dbReference>
<dbReference type="PANTHER" id="PTHR43581">
    <property type="entry name" value="ATP/GTP PHOSPHATASE"/>
    <property type="match status" value="1"/>
</dbReference>
<name>A0A3P5XAF9_9MICC</name>
<dbReference type="RefSeq" id="WP_124091488.1">
    <property type="nucleotide sequence ID" value="NZ_CBCRYA010000012.1"/>
</dbReference>
<feature type="domain" description="OLD protein-like TOPRIM" evidence="2">
    <location>
        <begin position="450"/>
        <end position="515"/>
    </location>
</feature>
<proteinExistence type="predicted"/>
<dbReference type="AlphaFoldDB" id="A0A3P5XAF9"/>
<feature type="domain" description="Endonuclease GajA/Old nuclease/RecF-like AAA" evidence="1">
    <location>
        <begin position="1"/>
        <end position="395"/>
    </location>
</feature>
<dbReference type="Proteomes" id="UP000280861">
    <property type="component" value="Unassembled WGS sequence"/>
</dbReference>
<dbReference type="EMBL" id="UXAU01000021">
    <property type="protein sequence ID" value="VDC25447.1"/>
    <property type="molecule type" value="Genomic_DNA"/>
</dbReference>
<dbReference type="CDD" id="cd01026">
    <property type="entry name" value="TOPRIM_OLD"/>
    <property type="match status" value="1"/>
</dbReference>
<dbReference type="InterPro" id="IPR051396">
    <property type="entry name" value="Bact_Antivir_Def_Nuclease"/>
</dbReference>
<evidence type="ECO:0000313" key="3">
    <source>
        <dbReference type="EMBL" id="VDC25447.1"/>
    </source>
</evidence>
<dbReference type="SUPFAM" id="SSF52540">
    <property type="entry name" value="P-loop containing nucleoside triphosphate hydrolases"/>
    <property type="match status" value="1"/>
</dbReference>
<reference evidence="3 4" key="1">
    <citation type="submission" date="2018-11" db="EMBL/GenBank/DDBJ databases">
        <authorList>
            <person name="Criscuolo A."/>
        </authorList>
    </citation>
    <scope>NUCLEOTIDE SEQUENCE [LARGE SCALE GENOMIC DNA]</scope>
    <source>
        <strain evidence="3">AT11b</strain>
    </source>
</reference>
<evidence type="ECO:0000259" key="2">
    <source>
        <dbReference type="Pfam" id="PF20469"/>
    </source>
</evidence>
<sequence length="640" mass="70916">MLISSIKVRGYRSHEETELGIDDYTVLIGSNGCGKSAVLYALDWFVNDRTLEPRDLFSAPGEQAPEVNELQVEVTFSDLRPRDRRLLREYGRKQTVTFRKIWRITETGYETKFIGDSLQGPGFAAVRAVKSVTEKRTAYNRLREEFSTLPKIERLAKSDDIEIGLARWEESAENRHLLVAIDNTDAKHMFGFNGVNVLRECVKLVLIPAGNDLISDIGTTNKGSVLNQLIGSFLTDAGQSARNDWIEEHKTTLKKLNNSVVDSINVSTHEATSRVNSALGDLVPGARVTFSPTVEPLSPKIDANIQTTVEIDGAIADVSRQGHGVQRAVMMSILQAMALGGDSNSDDRPTLILCIEEPEVYQHPTRARAFASSLTALAAQEGRQVLLATHSPYFVRPEQYSSLRRLRLHGGRSRVTSMDENAVAKALGRPKDKVSKQVQQWLPTSFSEGFFADAVALVEGPTDQVVFEHLSERLEMSLAKRGICVLNVGGKENMPMAFEILRSSGVPVYVVFDADYAPEYTSASPLPSEIASKKTRHELATNDLLGWLPSSSREAAGTEFSFGDRSYVGPCFTAFQRDLEDELSEWDAFVDQLEACSGKLRTKHAHKYRFATKEADCTAVPDSLVRCLKSIISFTESSRQ</sequence>
<evidence type="ECO:0000259" key="1">
    <source>
        <dbReference type="Pfam" id="PF13175"/>
    </source>
</evidence>
<keyword evidence="4" id="KW-1185">Reference proteome</keyword>
<accession>A0A3P5XAF9</accession>
<dbReference type="PANTHER" id="PTHR43581:SF4">
    <property type="entry name" value="ATP_GTP PHOSPHATASE"/>
    <property type="match status" value="1"/>
</dbReference>
<dbReference type="InterPro" id="IPR027417">
    <property type="entry name" value="P-loop_NTPase"/>
</dbReference>